<comment type="caution">
    <text evidence="1">The sequence shown here is derived from an EMBL/GenBank/DDBJ whole genome shotgun (WGS) entry which is preliminary data.</text>
</comment>
<name>A0A1Q9D2C8_SYMMI</name>
<reference evidence="1 2" key="1">
    <citation type="submission" date="2016-02" db="EMBL/GenBank/DDBJ databases">
        <title>Genome analysis of coral dinoflagellate symbionts highlights evolutionary adaptations to a symbiotic lifestyle.</title>
        <authorList>
            <person name="Aranda M."/>
            <person name="Li Y."/>
            <person name="Liew Y.J."/>
            <person name="Baumgarten S."/>
            <person name="Simakov O."/>
            <person name="Wilson M."/>
            <person name="Piel J."/>
            <person name="Ashoor H."/>
            <person name="Bougouffa S."/>
            <person name="Bajic V.B."/>
            <person name="Ryu T."/>
            <person name="Ravasi T."/>
            <person name="Bayer T."/>
            <person name="Micklem G."/>
            <person name="Kim H."/>
            <person name="Bhak J."/>
            <person name="Lajeunesse T.C."/>
            <person name="Voolstra C.R."/>
        </authorList>
    </citation>
    <scope>NUCLEOTIDE SEQUENCE [LARGE SCALE GENOMIC DNA]</scope>
    <source>
        <strain evidence="1 2">CCMP2467</strain>
    </source>
</reference>
<proteinExistence type="predicted"/>
<accession>A0A1Q9D2C8</accession>
<evidence type="ECO:0000313" key="1">
    <source>
        <dbReference type="EMBL" id="OLP89339.1"/>
    </source>
</evidence>
<sequence>MVTAPPVPHYPQFLTMGMSPKTRRELLAMLESGRSRSILVGTRFRQRPRLGPPREPVYHFILTDHFIPHPRCWQVGPLSSVDRIAVVTNGRDEEGSAKNWWCTDDAKVCQQAFQKTINENCNILCFQAVPETAEESRDV</sequence>
<keyword evidence="2" id="KW-1185">Reference proteome</keyword>
<gene>
    <name evidence="1" type="ORF">AK812_SmicGene29210</name>
</gene>
<dbReference type="Proteomes" id="UP000186817">
    <property type="component" value="Unassembled WGS sequence"/>
</dbReference>
<organism evidence="1 2">
    <name type="scientific">Symbiodinium microadriaticum</name>
    <name type="common">Dinoflagellate</name>
    <name type="synonym">Zooxanthella microadriatica</name>
    <dbReference type="NCBI Taxonomy" id="2951"/>
    <lineage>
        <taxon>Eukaryota</taxon>
        <taxon>Sar</taxon>
        <taxon>Alveolata</taxon>
        <taxon>Dinophyceae</taxon>
        <taxon>Suessiales</taxon>
        <taxon>Symbiodiniaceae</taxon>
        <taxon>Symbiodinium</taxon>
    </lineage>
</organism>
<dbReference type="EMBL" id="LSRX01000765">
    <property type="protein sequence ID" value="OLP89339.1"/>
    <property type="molecule type" value="Genomic_DNA"/>
</dbReference>
<dbReference type="AlphaFoldDB" id="A0A1Q9D2C8"/>
<protein>
    <submittedName>
        <fullName evidence="1">Uncharacterized protein</fullName>
    </submittedName>
</protein>
<evidence type="ECO:0000313" key="2">
    <source>
        <dbReference type="Proteomes" id="UP000186817"/>
    </source>
</evidence>